<organism evidence="2">
    <name type="scientific">Tanacetum cinerariifolium</name>
    <name type="common">Dalmatian daisy</name>
    <name type="synonym">Chrysanthemum cinerariifolium</name>
    <dbReference type="NCBI Taxonomy" id="118510"/>
    <lineage>
        <taxon>Eukaryota</taxon>
        <taxon>Viridiplantae</taxon>
        <taxon>Streptophyta</taxon>
        <taxon>Embryophyta</taxon>
        <taxon>Tracheophyta</taxon>
        <taxon>Spermatophyta</taxon>
        <taxon>Magnoliopsida</taxon>
        <taxon>eudicotyledons</taxon>
        <taxon>Gunneridae</taxon>
        <taxon>Pentapetalae</taxon>
        <taxon>asterids</taxon>
        <taxon>campanulids</taxon>
        <taxon>Asterales</taxon>
        <taxon>Asteraceae</taxon>
        <taxon>Asteroideae</taxon>
        <taxon>Anthemideae</taxon>
        <taxon>Anthemidinae</taxon>
        <taxon>Tanacetum</taxon>
    </lineage>
</organism>
<dbReference type="AlphaFoldDB" id="A0A6L2JJ81"/>
<evidence type="ECO:0000256" key="1">
    <source>
        <dbReference type="SAM" id="MobiDB-lite"/>
    </source>
</evidence>
<evidence type="ECO:0000313" key="2">
    <source>
        <dbReference type="EMBL" id="GEU35955.1"/>
    </source>
</evidence>
<proteinExistence type="predicted"/>
<protein>
    <submittedName>
        <fullName evidence="2">Uncharacterized protein</fullName>
    </submittedName>
</protein>
<comment type="caution">
    <text evidence="2">The sequence shown here is derived from an EMBL/GenBank/DDBJ whole genome shotgun (WGS) entry which is preliminary data.</text>
</comment>
<feature type="compositionally biased region" description="Acidic residues" evidence="1">
    <location>
        <begin position="247"/>
        <end position="259"/>
    </location>
</feature>
<name>A0A6L2JJ81_TANCI</name>
<accession>A0A6L2JJ81</accession>
<reference evidence="2" key="1">
    <citation type="journal article" date="2019" name="Sci. Rep.">
        <title>Draft genome of Tanacetum cinerariifolium, the natural source of mosquito coil.</title>
        <authorList>
            <person name="Yamashiro T."/>
            <person name="Shiraishi A."/>
            <person name="Satake H."/>
            <person name="Nakayama K."/>
        </authorList>
    </citation>
    <scope>NUCLEOTIDE SEQUENCE</scope>
</reference>
<feature type="compositionally biased region" description="Basic and acidic residues" evidence="1">
    <location>
        <begin position="260"/>
        <end position="290"/>
    </location>
</feature>
<feature type="compositionally biased region" description="Acidic residues" evidence="1">
    <location>
        <begin position="211"/>
        <end position="233"/>
    </location>
</feature>
<feature type="region of interest" description="Disordered" evidence="1">
    <location>
        <begin position="176"/>
        <end position="293"/>
    </location>
</feature>
<dbReference type="EMBL" id="BKCJ010000752">
    <property type="protein sequence ID" value="GEU35955.1"/>
    <property type="molecule type" value="Genomic_DNA"/>
</dbReference>
<sequence>MGWSCDRGVGSGVVGSHGLQEWGKDLAGILGRGCTVYLKWDTGVVKLLVEVPYDNRINQHYHTIKDDGIVCGLKFVRIGKDYQEYRLPIHEAILKEAIKQSEFYRMFIKYSTGRIHPNKSRVKRKTASRRVVKKKVTISATDNIILDPYVALELGKSISITEAKEEEVVKLQALKESKRQQGTRGLSEGTGTKPGVPDESTVVSATSNKLDDEEKDDKEGDADDEDDETEFDKDDIYKYKIHVHKDDDDDEEMNNDEVDDSNKGDKEIIDATKADAEKTSEVKDDPKKAELPPASSILSELKKHTTDLIQKYSLQQFFESSKKKTPTVDLEQGSEKSASKILKIKKEQAEKQQKLKFSIKSTNRQLSKKLVEEPIVEVGMDDASDDVVHDNDNPQDASEPKTAKTLNLECIELEYNFYECFNALIDIFDWNNLKVDRYPFDLSKPLPPQGPLGHQTVVVDYFFNNYLEYLKTFDPEILGVKSVRVKKLHGVGYLEEIMLKRDDHQLYKFKKFSNGTLKKHRDELHHRVLDFDLGYNKEMERRKWTATDKKRSTLMVDIIDKRMRKKKDYSES</sequence>
<gene>
    <name evidence="2" type="ORF">Tci_007933</name>
</gene>